<feature type="compositionally biased region" description="Acidic residues" evidence="1">
    <location>
        <begin position="204"/>
        <end position="218"/>
    </location>
</feature>
<dbReference type="AlphaFoldDB" id="A0AAE0IHK3"/>
<dbReference type="PANTHER" id="PTHR14614:SF104">
    <property type="entry name" value="N-METHYLTRANSFERASE, PUTATIVE (AFU_ORTHOLOGUE AFUA_1G17750)-RELATED"/>
    <property type="match status" value="1"/>
</dbReference>
<protein>
    <recommendedName>
        <fullName evidence="4">Nicotinamide N-methyltransferase</fullName>
    </recommendedName>
</protein>
<sequence length="364" mass="39040">MPSLTARLTELTESTSAEDLLASSLGVVFPDDVAAMHGDAEHDLLYTSPHLPKPFVLSLADPKGFDEETRGLFSHYLWNSSLQLAEFIEAGTLLARHPKPKDGDNGGGGGSGVMITAGGSAEEIFDVTGLSTIELGAGTALPSIMAALLGAKRVVVTDYPAPAVMETLRRNVSRVVRPEFAPLGRMIVAATVTVTSSTTTAASEDSDETPSGGEEEKEQENRGGGVEVHGHSWGDLSSPLAKDNHHAFDRVIAADCLWMPWHHESLRWSMDWFLSREADARVWIVAGHHTGRGNTAAFFDEGALGRHGLVVERILERDCDGVDREWAVDRGAESVSERKRWLVVAVLKRKPTEAAVSVVSASGG</sequence>
<accession>A0AAE0IHK3</accession>
<dbReference type="SUPFAM" id="SSF53335">
    <property type="entry name" value="S-adenosyl-L-methionine-dependent methyltransferases"/>
    <property type="match status" value="1"/>
</dbReference>
<dbReference type="InterPro" id="IPR029063">
    <property type="entry name" value="SAM-dependent_MTases_sf"/>
</dbReference>
<dbReference type="Proteomes" id="UP001283341">
    <property type="component" value="Unassembled WGS sequence"/>
</dbReference>
<dbReference type="EMBL" id="JAUEDM010000002">
    <property type="protein sequence ID" value="KAK3325333.1"/>
    <property type="molecule type" value="Genomic_DNA"/>
</dbReference>
<evidence type="ECO:0000313" key="2">
    <source>
        <dbReference type="EMBL" id="KAK3325333.1"/>
    </source>
</evidence>
<gene>
    <name evidence="2" type="ORF">B0H66DRAFT_588117</name>
</gene>
<dbReference type="Gene3D" id="3.40.50.150">
    <property type="entry name" value="Vaccinia Virus protein VP39"/>
    <property type="match status" value="1"/>
</dbReference>
<dbReference type="GO" id="GO:0008757">
    <property type="term" value="F:S-adenosylmethionine-dependent methyltransferase activity"/>
    <property type="evidence" value="ECO:0007669"/>
    <property type="project" value="UniProtKB-ARBA"/>
</dbReference>
<reference evidence="2" key="2">
    <citation type="submission" date="2023-06" db="EMBL/GenBank/DDBJ databases">
        <authorList>
            <consortium name="Lawrence Berkeley National Laboratory"/>
            <person name="Haridas S."/>
            <person name="Hensen N."/>
            <person name="Bonometti L."/>
            <person name="Westerberg I."/>
            <person name="Brannstrom I.O."/>
            <person name="Guillou S."/>
            <person name="Cros-Aarteil S."/>
            <person name="Calhoun S."/>
            <person name="Kuo A."/>
            <person name="Mondo S."/>
            <person name="Pangilinan J."/>
            <person name="Riley R."/>
            <person name="Labutti K."/>
            <person name="Andreopoulos B."/>
            <person name="Lipzen A."/>
            <person name="Chen C."/>
            <person name="Yanf M."/>
            <person name="Daum C."/>
            <person name="Ng V."/>
            <person name="Clum A."/>
            <person name="Steindorff A."/>
            <person name="Ohm R."/>
            <person name="Martin F."/>
            <person name="Silar P."/>
            <person name="Natvig D."/>
            <person name="Lalanne C."/>
            <person name="Gautier V."/>
            <person name="Ament-Velasquez S.L."/>
            <person name="Kruys A."/>
            <person name="Hutchinson M.I."/>
            <person name="Powell A.J."/>
            <person name="Barry K."/>
            <person name="Miller A.N."/>
            <person name="Grigoriev I.V."/>
            <person name="Debuchy R."/>
            <person name="Gladieux P."/>
            <person name="Thoren M.H."/>
            <person name="Johannesson H."/>
        </authorList>
    </citation>
    <scope>NUCLEOTIDE SEQUENCE</scope>
    <source>
        <strain evidence="2">CBS 118394</strain>
    </source>
</reference>
<feature type="region of interest" description="Disordered" evidence="1">
    <location>
        <begin position="195"/>
        <end position="235"/>
    </location>
</feature>
<comment type="caution">
    <text evidence="2">The sequence shown here is derived from an EMBL/GenBank/DDBJ whole genome shotgun (WGS) entry which is preliminary data.</text>
</comment>
<name>A0AAE0IHK3_9PEZI</name>
<dbReference type="PANTHER" id="PTHR14614">
    <property type="entry name" value="HEPATOCELLULAR CARCINOMA-ASSOCIATED ANTIGEN"/>
    <property type="match status" value="1"/>
</dbReference>
<evidence type="ECO:0000313" key="3">
    <source>
        <dbReference type="Proteomes" id="UP001283341"/>
    </source>
</evidence>
<proteinExistence type="predicted"/>
<keyword evidence="3" id="KW-1185">Reference proteome</keyword>
<reference evidence="2" key="1">
    <citation type="journal article" date="2023" name="Mol. Phylogenet. Evol.">
        <title>Genome-scale phylogeny and comparative genomics of the fungal order Sordariales.</title>
        <authorList>
            <person name="Hensen N."/>
            <person name="Bonometti L."/>
            <person name="Westerberg I."/>
            <person name="Brannstrom I.O."/>
            <person name="Guillou S."/>
            <person name="Cros-Aarteil S."/>
            <person name="Calhoun S."/>
            <person name="Haridas S."/>
            <person name="Kuo A."/>
            <person name="Mondo S."/>
            <person name="Pangilinan J."/>
            <person name="Riley R."/>
            <person name="LaButti K."/>
            <person name="Andreopoulos B."/>
            <person name="Lipzen A."/>
            <person name="Chen C."/>
            <person name="Yan M."/>
            <person name="Daum C."/>
            <person name="Ng V."/>
            <person name="Clum A."/>
            <person name="Steindorff A."/>
            <person name="Ohm R.A."/>
            <person name="Martin F."/>
            <person name="Silar P."/>
            <person name="Natvig D.O."/>
            <person name="Lalanne C."/>
            <person name="Gautier V."/>
            <person name="Ament-Velasquez S.L."/>
            <person name="Kruys A."/>
            <person name="Hutchinson M.I."/>
            <person name="Powell A.J."/>
            <person name="Barry K."/>
            <person name="Miller A.N."/>
            <person name="Grigoriev I.V."/>
            <person name="Debuchy R."/>
            <person name="Gladieux P."/>
            <person name="Hiltunen Thoren M."/>
            <person name="Johannesson H."/>
        </authorList>
    </citation>
    <scope>NUCLEOTIDE SEQUENCE</scope>
    <source>
        <strain evidence="2">CBS 118394</strain>
    </source>
</reference>
<evidence type="ECO:0008006" key="4">
    <source>
        <dbReference type="Google" id="ProtNLM"/>
    </source>
</evidence>
<organism evidence="2 3">
    <name type="scientific">Apodospora peruviana</name>
    <dbReference type="NCBI Taxonomy" id="516989"/>
    <lineage>
        <taxon>Eukaryota</taxon>
        <taxon>Fungi</taxon>
        <taxon>Dikarya</taxon>
        <taxon>Ascomycota</taxon>
        <taxon>Pezizomycotina</taxon>
        <taxon>Sordariomycetes</taxon>
        <taxon>Sordariomycetidae</taxon>
        <taxon>Sordariales</taxon>
        <taxon>Lasiosphaeriaceae</taxon>
        <taxon>Apodospora</taxon>
    </lineage>
</organism>
<dbReference type="GO" id="GO:0005737">
    <property type="term" value="C:cytoplasm"/>
    <property type="evidence" value="ECO:0007669"/>
    <property type="project" value="TreeGrafter"/>
</dbReference>
<dbReference type="InterPro" id="IPR019410">
    <property type="entry name" value="Methyltransf_16"/>
</dbReference>
<evidence type="ECO:0000256" key="1">
    <source>
        <dbReference type="SAM" id="MobiDB-lite"/>
    </source>
</evidence>